<evidence type="ECO:0000259" key="1">
    <source>
        <dbReference type="PROSITE" id="PS50042"/>
    </source>
</evidence>
<evidence type="ECO:0000313" key="2">
    <source>
        <dbReference type="EMBL" id="SFO60225.1"/>
    </source>
</evidence>
<keyword evidence="3" id="KW-1185">Reference proteome</keyword>
<proteinExistence type="predicted"/>
<dbReference type="Proteomes" id="UP000199564">
    <property type="component" value="Unassembled WGS sequence"/>
</dbReference>
<dbReference type="Pfam" id="PF00027">
    <property type="entry name" value="cNMP_binding"/>
    <property type="match status" value="1"/>
</dbReference>
<dbReference type="Gene3D" id="2.60.120.10">
    <property type="entry name" value="Jelly Rolls"/>
    <property type="match status" value="1"/>
</dbReference>
<dbReference type="SUPFAM" id="SSF51206">
    <property type="entry name" value="cAMP-binding domain-like"/>
    <property type="match status" value="1"/>
</dbReference>
<feature type="domain" description="Cyclic nucleotide-binding" evidence="1">
    <location>
        <begin position="18"/>
        <end position="118"/>
    </location>
</feature>
<dbReference type="InterPro" id="IPR018490">
    <property type="entry name" value="cNMP-bd_dom_sf"/>
</dbReference>
<dbReference type="InterPro" id="IPR014710">
    <property type="entry name" value="RmlC-like_jellyroll"/>
</dbReference>
<reference evidence="3" key="1">
    <citation type="submission" date="2016-10" db="EMBL/GenBank/DDBJ databases">
        <authorList>
            <person name="Varghese N."/>
            <person name="Submissions S."/>
        </authorList>
    </citation>
    <scope>NUCLEOTIDE SEQUENCE [LARGE SCALE GENOMIC DNA]</scope>
    <source>
        <strain evidence="3">DSM 15282</strain>
    </source>
</reference>
<dbReference type="AlphaFoldDB" id="A0A1I5II44"/>
<sequence length="190" mass="22411">MNKSLFEIQKITQSQNFLEEIFSNCNSKVIPKNEFLLKAGEHCTHAFFVKKGVLRQFVLSEEGKESIVLFASENWILADRASTYFQEPSEFYIQAVESSKVYFLDEKFIQELSMKNTDFFDLNTKMLHNHIRHLQNRIKHLLSLNSRDKYLQFVKQYPDLYGRVPQSMIASYLGMTPETLSRIRREVSHE</sequence>
<dbReference type="GO" id="GO:0016301">
    <property type="term" value="F:kinase activity"/>
    <property type="evidence" value="ECO:0007669"/>
    <property type="project" value="UniProtKB-KW"/>
</dbReference>
<dbReference type="RefSeq" id="WP_091655002.1">
    <property type="nucleotide sequence ID" value="NZ_FOVW01000009.1"/>
</dbReference>
<protein>
    <submittedName>
        <fullName evidence="2">cAMP-binding domain of CRP or a regulatory subunit of cAMP-dependent protein kinases</fullName>
    </submittedName>
</protein>
<evidence type="ECO:0000313" key="3">
    <source>
        <dbReference type="Proteomes" id="UP000199564"/>
    </source>
</evidence>
<keyword evidence="2" id="KW-0808">Transferase</keyword>
<name>A0A1I5II44_9BACT</name>
<organism evidence="2 3">
    <name type="scientific">Algoriphagus ornithinivorans</name>
    <dbReference type="NCBI Taxonomy" id="226506"/>
    <lineage>
        <taxon>Bacteria</taxon>
        <taxon>Pseudomonadati</taxon>
        <taxon>Bacteroidota</taxon>
        <taxon>Cytophagia</taxon>
        <taxon>Cytophagales</taxon>
        <taxon>Cyclobacteriaceae</taxon>
        <taxon>Algoriphagus</taxon>
    </lineage>
</organism>
<dbReference type="CDD" id="cd00038">
    <property type="entry name" value="CAP_ED"/>
    <property type="match status" value="1"/>
</dbReference>
<dbReference type="STRING" id="226506.SAMN04488519_1094"/>
<dbReference type="InterPro" id="IPR000595">
    <property type="entry name" value="cNMP-bd_dom"/>
</dbReference>
<dbReference type="PROSITE" id="PS50042">
    <property type="entry name" value="CNMP_BINDING_3"/>
    <property type="match status" value="1"/>
</dbReference>
<keyword evidence="2" id="KW-0418">Kinase</keyword>
<accession>A0A1I5II44</accession>
<gene>
    <name evidence="2" type="ORF">SAMN04488519_1094</name>
</gene>
<dbReference type="EMBL" id="FOVW01000009">
    <property type="protein sequence ID" value="SFO60225.1"/>
    <property type="molecule type" value="Genomic_DNA"/>
</dbReference>